<protein>
    <submittedName>
        <fullName evidence="2">GL22922</fullName>
    </submittedName>
</protein>
<dbReference type="PhylomeDB" id="B4HC04"/>
<evidence type="ECO:0000313" key="3">
    <source>
        <dbReference type="Proteomes" id="UP000008744"/>
    </source>
</evidence>
<dbReference type="AlphaFoldDB" id="B4HC04"/>
<feature type="compositionally biased region" description="Low complexity" evidence="1">
    <location>
        <begin position="111"/>
        <end position="130"/>
    </location>
</feature>
<accession>B4HC04</accession>
<evidence type="ECO:0000313" key="2">
    <source>
        <dbReference type="EMBL" id="EDW40023.1"/>
    </source>
</evidence>
<evidence type="ECO:0000256" key="1">
    <source>
        <dbReference type="SAM" id="MobiDB-lite"/>
    </source>
</evidence>
<dbReference type="Proteomes" id="UP000008744">
    <property type="component" value="Unassembled WGS sequence"/>
</dbReference>
<dbReference type="HOGENOM" id="CLU_148892_0_0_1"/>
<keyword evidence="3" id="KW-1185">Reference proteome</keyword>
<feature type="region of interest" description="Disordered" evidence="1">
    <location>
        <begin position="101"/>
        <end position="140"/>
    </location>
</feature>
<dbReference type="eggNOG" id="ENOG502SWEK">
    <property type="taxonomic scope" value="Eukaryota"/>
</dbReference>
<sequence length="160" mass="18185">MGTLRQGGMFILQYYDEVEKKLTLLTNKAHMTYDISLAKGMCEKFRGDALRVFISGLKRSLTDVLFSAHPPDLPTALALAQEVEANHERYAFATSYARGVEEKGRSDQRQQGRQNQQSQGTNQSNQNHQGKNVQLRRRCSTSNVLTSTTLKTKIFKHHLR</sequence>
<gene>
    <name evidence="2" type="primary">Dper\GL22922</name>
    <name evidence="2" type="ORF">Dper_GL22922</name>
</gene>
<name>B4HC04_DROPE</name>
<reference evidence="2 3" key="1">
    <citation type="journal article" date="2007" name="Nature">
        <title>Evolution of genes and genomes on the Drosophila phylogeny.</title>
        <authorList>
            <consortium name="Drosophila 12 Genomes Consortium"/>
            <person name="Clark A.G."/>
            <person name="Eisen M.B."/>
            <person name="Smith D.R."/>
            <person name="Bergman C.M."/>
            <person name="Oliver B."/>
            <person name="Markow T.A."/>
            <person name="Kaufman T.C."/>
            <person name="Kellis M."/>
            <person name="Gelbart W."/>
            <person name="Iyer V.N."/>
            <person name="Pollard D.A."/>
            <person name="Sackton T.B."/>
            <person name="Larracuente A.M."/>
            <person name="Singh N.D."/>
            <person name="Abad J.P."/>
            <person name="Abt D.N."/>
            <person name="Adryan B."/>
            <person name="Aguade M."/>
            <person name="Akashi H."/>
            <person name="Anderson W.W."/>
            <person name="Aquadro C.F."/>
            <person name="Ardell D.H."/>
            <person name="Arguello R."/>
            <person name="Artieri C.G."/>
            <person name="Barbash D.A."/>
            <person name="Barker D."/>
            <person name="Barsanti P."/>
            <person name="Batterham P."/>
            <person name="Batzoglou S."/>
            <person name="Begun D."/>
            <person name="Bhutkar A."/>
            <person name="Blanco E."/>
            <person name="Bosak S.A."/>
            <person name="Bradley R.K."/>
            <person name="Brand A.D."/>
            <person name="Brent M.R."/>
            <person name="Brooks A.N."/>
            <person name="Brown R.H."/>
            <person name="Butlin R.K."/>
            <person name="Caggese C."/>
            <person name="Calvi B.R."/>
            <person name="Bernardo de Carvalho A."/>
            <person name="Caspi A."/>
            <person name="Castrezana S."/>
            <person name="Celniker S.E."/>
            <person name="Chang J.L."/>
            <person name="Chapple C."/>
            <person name="Chatterji S."/>
            <person name="Chinwalla A."/>
            <person name="Civetta A."/>
            <person name="Clifton S.W."/>
            <person name="Comeron J.M."/>
            <person name="Costello J.C."/>
            <person name="Coyne J.A."/>
            <person name="Daub J."/>
            <person name="David R.G."/>
            <person name="Delcher A.L."/>
            <person name="Delehaunty K."/>
            <person name="Do C.B."/>
            <person name="Ebling H."/>
            <person name="Edwards K."/>
            <person name="Eickbush T."/>
            <person name="Evans J.D."/>
            <person name="Filipski A."/>
            <person name="Findeiss S."/>
            <person name="Freyhult E."/>
            <person name="Fulton L."/>
            <person name="Fulton R."/>
            <person name="Garcia A.C."/>
            <person name="Gardiner A."/>
            <person name="Garfield D.A."/>
            <person name="Garvin B.E."/>
            <person name="Gibson G."/>
            <person name="Gilbert D."/>
            <person name="Gnerre S."/>
            <person name="Godfrey J."/>
            <person name="Good R."/>
            <person name="Gotea V."/>
            <person name="Gravely B."/>
            <person name="Greenberg A.J."/>
            <person name="Griffiths-Jones S."/>
            <person name="Gross S."/>
            <person name="Guigo R."/>
            <person name="Gustafson E.A."/>
            <person name="Haerty W."/>
            <person name="Hahn M.W."/>
            <person name="Halligan D.L."/>
            <person name="Halpern A.L."/>
            <person name="Halter G.M."/>
            <person name="Han M.V."/>
            <person name="Heger A."/>
            <person name="Hillier L."/>
            <person name="Hinrichs A.S."/>
            <person name="Holmes I."/>
            <person name="Hoskins R.A."/>
            <person name="Hubisz M.J."/>
            <person name="Hultmark D."/>
            <person name="Huntley M.A."/>
            <person name="Jaffe D.B."/>
            <person name="Jagadeeshan S."/>
            <person name="Jeck W.R."/>
            <person name="Johnson J."/>
            <person name="Jones C.D."/>
            <person name="Jordan W.C."/>
            <person name="Karpen G.H."/>
            <person name="Kataoka E."/>
            <person name="Keightley P.D."/>
            <person name="Kheradpour P."/>
            <person name="Kirkness E.F."/>
            <person name="Koerich L.B."/>
            <person name="Kristiansen K."/>
            <person name="Kudrna D."/>
            <person name="Kulathinal R.J."/>
            <person name="Kumar S."/>
            <person name="Kwok R."/>
            <person name="Lander E."/>
            <person name="Langley C.H."/>
            <person name="Lapoint R."/>
            <person name="Lazzaro B.P."/>
            <person name="Lee S.J."/>
            <person name="Levesque L."/>
            <person name="Li R."/>
            <person name="Lin C.F."/>
            <person name="Lin M.F."/>
            <person name="Lindblad-Toh K."/>
            <person name="Llopart A."/>
            <person name="Long M."/>
            <person name="Low L."/>
            <person name="Lozovsky E."/>
            <person name="Lu J."/>
            <person name="Luo M."/>
            <person name="Machado C.A."/>
            <person name="Makalowski W."/>
            <person name="Marzo M."/>
            <person name="Matsuda M."/>
            <person name="Matzkin L."/>
            <person name="McAllister B."/>
            <person name="McBride C.S."/>
            <person name="McKernan B."/>
            <person name="McKernan K."/>
            <person name="Mendez-Lago M."/>
            <person name="Minx P."/>
            <person name="Mollenhauer M.U."/>
            <person name="Montooth K."/>
            <person name="Mount S.M."/>
            <person name="Mu X."/>
            <person name="Myers E."/>
            <person name="Negre B."/>
            <person name="Newfeld S."/>
            <person name="Nielsen R."/>
            <person name="Noor M.A."/>
            <person name="O'Grady P."/>
            <person name="Pachter L."/>
            <person name="Papaceit M."/>
            <person name="Parisi M.J."/>
            <person name="Parisi M."/>
            <person name="Parts L."/>
            <person name="Pedersen J.S."/>
            <person name="Pesole G."/>
            <person name="Phillippy A.M."/>
            <person name="Ponting C.P."/>
            <person name="Pop M."/>
            <person name="Porcelli D."/>
            <person name="Powell J.R."/>
            <person name="Prohaska S."/>
            <person name="Pruitt K."/>
            <person name="Puig M."/>
            <person name="Quesneville H."/>
            <person name="Ram K.R."/>
            <person name="Rand D."/>
            <person name="Rasmussen M.D."/>
            <person name="Reed L.K."/>
            <person name="Reenan R."/>
            <person name="Reily A."/>
            <person name="Remington K.A."/>
            <person name="Rieger T.T."/>
            <person name="Ritchie M.G."/>
            <person name="Robin C."/>
            <person name="Rogers Y.H."/>
            <person name="Rohde C."/>
            <person name="Rozas J."/>
            <person name="Rubenfield M.J."/>
            <person name="Ruiz A."/>
            <person name="Russo S."/>
            <person name="Salzberg S.L."/>
            <person name="Sanchez-Gracia A."/>
            <person name="Saranga D.J."/>
            <person name="Sato H."/>
            <person name="Schaeffer S.W."/>
            <person name="Schatz M.C."/>
            <person name="Schlenke T."/>
            <person name="Schwartz R."/>
            <person name="Segarra C."/>
            <person name="Singh R.S."/>
            <person name="Sirot L."/>
            <person name="Sirota M."/>
            <person name="Sisneros N.B."/>
            <person name="Smith C.D."/>
            <person name="Smith T.F."/>
            <person name="Spieth J."/>
            <person name="Stage D.E."/>
            <person name="Stark A."/>
            <person name="Stephan W."/>
            <person name="Strausberg R.L."/>
            <person name="Strempel S."/>
            <person name="Sturgill D."/>
            <person name="Sutton G."/>
            <person name="Sutton G.G."/>
            <person name="Tao W."/>
            <person name="Teichmann S."/>
            <person name="Tobari Y.N."/>
            <person name="Tomimura Y."/>
            <person name="Tsolas J.M."/>
            <person name="Valente V.L."/>
            <person name="Venter E."/>
            <person name="Venter J.C."/>
            <person name="Vicario S."/>
            <person name="Vieira F.G."/>
            <person name="Vilella A.J."/>
            <person name="Villasante A."/>
            <person name="Walenz B."/>
            <person name="Wang J."/>
            <person name="Wasserman M."/>
            <person name="Watts T."/>
            <person name="Wilson D."/>
            <person name="Wilson R.K."/>
            <person name="Wing R.A."/>
            <person name="Wolfner M.F."/>
            <person name="Wong A."/>
            <person name="Wong G.K."/>
            <person name="Wu C.I."/>
            <person name="Wu G."/>
            <person name="Yamamoto D."/>
            <person name="Yang H.P."/>
            <person name="Yang S.P."/>
            <person name="Yorke J.A."/>
            <person name="Yoshida K."/>
            <person name="Zdobnov E."/>
            <person name="Zhang P."/>
            <person name="Zhang Y."/>
            <person name="Zimin A.V."/>
            <person name="Baldwin J."/>
            <person name="Abdouelleil A."/>
            <person name="Abdulkadir J."/>
            <person name="Abebe A."/>
            <person name="Abera B."/>
            <person name="Abreu J."/>
            <person name="Acer S.C."/>
            <person name="Aftuck L."/>
            <person name="Alexander A."/>
            <person name="An P."/>
            <person name="Anderson E."/>
            <person name="Anderson S."/>
            <person name="Arachi H."/>
            <person name="Azer M."/>
            <person name="Bachantsang P."/>
            <person name="Barry A."/>
            <person name="Bayul T."/>
            <person name="Berlin A."/>
            <person name="Bessette D."/>
            <person name="Bloom T."/>
            <person name="Blye J."/>
            <person name="Boguslavskiy L."/>
            <person name="Bonnet C."/>
            <person name="Boukhgalter B."/>
            <person name="Bourzgui I."/>
            <person name="Brown A."/>
            <person name="Cahill P."/>
            <person name="Channer S."/>
            <person name="Cheshatsang Y."/>
            <person name="Chuda L."/>
            <person name="Citroen M."/>
            <person name="Collymore A."/>
            <person name="Cooke P."/>
            <person name="Costello M."/>
            <person name="D'Aco K."/>
            <person name="Daza R."/>
            <person name="De Haan G."/>
            <person name="DeGray S."/>
            <person name="DeMaso C."/>
            <person name="Dhargay N."/>
            <person name="Dooley K."/>
            <person name="Dooley E."/>
            <person name="Doricent M."/>
            <person name="Dorje P."/>
            <person name="Dorjee K."/>
            <person name="Dupes A."/>
            <person name="Elong R."/>
            <person name="Falk J."/>
            <person name="Farina A."/>
            <person name="Faro S."/>
            <person name="Ferguson D."/>
            <person name="Fisher S."/>
            <person name="Foley C.D."/>
            <person name="Franke A."/>
            <person name="Friedrich D."/>
            <person name="Gadbois L."/>
            <person name="Gearin G."/>
            <person name="Gearin C.R."/>
            <person name="Giannoukos G."/>
            <person name="Goode T."/>
            <person name="Graham J."/>
            <person name="Grandbois E."/>
            <person name="Grewal S."/>
            <person name="Gyaltsen K."/>
            <person name="Hafez N."/>
            <person name="Hagos B."/>
            <person name="Hall J."/>
            <person name="Henson C."/>
            <person name="Hollinger A."/>
            <person name="Honan T."/>
            <person name="Huard M.D."/>
            <person name="Hughes L."/>
            <person name="Hurhula B."/>
            <person name="Husby M.E."/>
            <person name="Kamat A."/>
            <person name="Kanga B."/>
            <person name="Kashin S."/>
            <person name="Khazanovich D."/>
            <person name="Kisner P."/>
            <person name="Lance K."/>
            <person name="Lara M."/>
            <person name="Lee W."/>
            <person name="Lennon N."/>
            <person name="Letendre F."/>
            <person name="LeVine R."/>
            <person name="Lipovsky A."/>
            <person name="Liu X."/>
            <person name="Liu J."/>
            <person name="Liu S."/>
            <person name="Lokyitsang T."/>
            <person name="Lokyitsang Y."/>
            <person name="Lubonja R."/>
            <person name="Lui A."/>
            <person name="MacDonald P."/>
            <person name="Magnisalis V."/>
            <person name="Maru K."/>
            <person name="Matthews C."/>
            <person name="McCusker W."/>
            <person name="McDonough S."/>
            <person name="Mehta T."/>
            <person name="Meldrim J."/>
            <person name="Meneus L."/>
            <person name="Mihai O."/>
            <person name="Mihalev A."/>
            <person name="Mihova T."/>
            <person name="Mittelman R."/>
            <person name="Mlenga V."/>
            <person name="Montmayeur A."/>
            <person name="Mulrain L."/>
            <person name="Navidi A."/>
            <person name="Naylor J."/>
            <person name="Negash T."/>
            <person name="Nguyen T."/>
            <person name="Nguyen N."/>
            <person name="Nicol R."/>
            <person name="Norbu C."/>
            <person name="Norbu N."/>
            <person name="Novod N."/>
            <person name="O'Neill B."/>
            <person name="Osman S."/>
            <person name="Markiewicz E."/>
            <person name="Oyono O.L."/>
            <person name="Patti C."/>
            <person name="Phunkhang P."/>
            <person name="Pierre F."/>
            <person name="Priest M."/>
            <person name="Raghuraman S."/>
            <person name="Rege F."/>
            <person name="Reyes R."/>
            <person name="Rise C."/>
            <person name="Rogov P."/>
            <person name="Ross K."/>
            <person name="Ryan E."/>
            <person name="Settipalli S."/>
            <person name="Shea T."/>
            <person name="Sherpa N."/>
            <person name="Shi L."/>
            <person name="Shih D."/>
            <person name="Sparrow T."/>
            <person name="Spaulding J."/>
            <person name="Stalker J."/>
            <person name="Stange-Thomann N."/>
            <person name="Stavropoulos S."/>
            <person name="Stone C."/>
            <person name="Strader C."/>
            <person name="Tesfaye S."/>
            <person name="Thomson T."/>
            <person name="Thoulutsang Y."/>
            <person name="Thoulutsang D."/>
            <person name="Topham K."/>
            <person name="Topping I."/>
            <person name="Tsamla T."/>
            <person name="Vassiliev H."/>
            <person name="Vo A."/>
            <person name="Wangchuk T."/>
            <person name="Wangdi T."/>
            <person name="Weiand M."/>
            <person name="Wilkinson J."/>
            <person name="Wilson A."/>
            <person name="Yadav S."/>
            <person name="Young G."/>
            <person name="Yu Q."/>
            <person name="Zembek L."/>
            <person name="Zhong D."/>
            <person name="Zimmer A."/>
            <person name="Zwirko Z."/>
            <person name="Jaffe D.B."/>
            <person name="Alvarez P."/>
            <person name="Brockman W."/>
            <person name="Butler J."/>
            <person name="Chin C."/>
            <person name="Gnerre S."/>
            <person name="Grabherr M."/>
            <person name="Kleber M."/>
            <person name="Mauceli E."/>
            <person name="MacCallum I."/>
        </authorList>
    </citation>
    <scope>NUCLEOTIDE SEQUENCE [LARGE SCALE GENOMIC DNA]</scope>
    <source>
        <strain evidence="3">MSH-3 / Tucson 14011-0111.49</strain>
    </source>
</reference>
<feature type="compositionally biased region" description="Basic and acidic residues" evidence="1">
    <location>
        <begin position="101"/>
        <end position="110"/>
    </location>
</feature>
<proteinExistence type="predicted"/>
<organism evidence="3">
    <name type="scientific">Drosophila persimilis</name>
    <name type="common">Fruit fly</name>
    <dbReference type="NCBI Taxonomy" id="7234"/>
    <lineage>
        <taxon>Eukaryota</taxon>
        <taxon>Metazoa</taxon>
        <taxon>Ecdysozoa</taxon>
        <taxon>Arthropoda</taxon>
        <taxon>Hexapoda</taxon>
        <taxon>Insecta</taxon>
        <taxon>Pterygota</taxon>
        <taxon>Neoptera</taxon>
        <taxon>Endopterygota</taxon>
        <taxon>Diptera</taxon>
        <taxon>Brachycera</taxon>
        <taxon>Muscomorpha</taxon>
        <taxon>Ephydroidea</taxon>
        <taxon>Drosophilidae</taxon>
        <taxon>Drosophila</taxon>
        <taxon>Sophophora</taxon>
    </lineage>
</organism>
<dbReference type="EMBL" id="CH479274">
    <property type="protein sequence ID" value="EDW40023.1"/>
    <property type="molecule type" value="Genomic_DNA"/>
</dbReference>
<dbReference type="OMA" id="GMFILQY"/>